<reference evidence="5" key="1">
    <citation type="submission" date="2023-01" db="EMBL/GenBank/DDBJ databases">
        <title>Metagenome sequencing of chrysophaentin producing Chrysophaeum taylorii.</title>
        <authorList>
            <person name="Davison J."/>
            <person name="Bewley C."/>
        </authorList>
    </citation>
    <scope>NUCLEOTIDE SEQUENCE</scope>
    <source>
        <strain evidence="5">NIES-1699</strain>
    </source>
</reference>
<gene>
    <name evidence="5" type="ORF">CTAYLR_000583</name>
</gene>
<feature type="transmembrane region" description="Helical" evidence="3">
    <location>
        <begin position="6"/>
        <end position="24"/>
    </location>
</feature>
<dbReference type="Proteomes" id="UP001230188">
    <property type="component" value="Unassembled WGS sequence"/>
</dbReference>
<feature type="region of interest" description="Disordered" evidence="2">
    <location>
        <begin position="599"/>
        <end position="623"/>
    </location>
</feature>
<keyword evidence="3" id="KW-0472">Membrane</keyword>
<keyword evidence="6" id="KW-1185">Reference proteome</keyword>
<dbReference type="Gene3D" id="2.30.42.10">
    <property type="match status" value="1"/>
</dbReference>
<dbReference type="PANTHER" id="PTHR46366">
    <property type="entry name" value="PRO-APOPTOTIC SERINE PROTEASE NMA111"/>
    <property type="match status" value="1"/>
</dbReference>
<dbReference type="AlphaFoldDB" id="A0AAD7UGZ4"/>
<keyword evidence="3" id="KW-0812">Transmembrane</keyword>
<protein>
    <recommendedName>
        <fullName evidence="4">PDZ-like domain-containing protein</fullName>
    </recommendedName>
</protein>
<organism evidence="5 6">
    <name type="scientific">Chrysophaeum taylorii</name>
    <dbReference type="NCBI Taxonomy" id="2483200"/>
    <lineage>
        <taxon>Eukaryota</taxon>
        <taxon>Sar</taxon>
        <taxon>Stramenopiles</taxon>
        <taxon>Ochrophyta</taxon>
        <taxon>Pelagophyceae</taxon>
        <taxon>Pelagomonadales</taxon>
        <taxon>Pelagomonadaceae</taxon>
        <taxon>Chrysophaeum</taxon>
    </lineage>
</organism>
<dbReference type="Pfam" id="PF13365">
    <property type="entry name" value="Trypsin_2"/>
    <property type="match status" value="1"/>
</dbReference>
<evidence type="ECO:0000256" key="3">
    <source>
        <dbReference type="SAM" id="Phobius"/>
    </source>
</evidence>
<evidence type="ECO:0000313" key="5">
    <source>
        <dbReference type="EMBL" id="KAJ8605882.1"/>
    </source>
</evidence>
<dbReference type="Pfam" id="PF12812">
    <property type="entry name" value="PDZ_1"/>
    <property type="match status" value="1"/>
</dbReference>
<name>A0AAD7UGZ4_9STRA</name>
<proteinExistence type="predicted"/>
<evidence type="ECO:0000256" key="1">
    <source>
        <dbReference type="ARBA" id="ARBA00023026"/>
    </source>
</evidence>
<evidence type="ECO:0000259" key="4">
    <source>
        <dbReference type="Pfam" id="PF12812"/>
    </source>
</evidence>
<dbReference type="InterPro" id="IPR025926">
    <property type="entry name" value="PDZ-like_dom"/>
</dbReference>
<accession>A0AAD7UGZ4</accession>
<dbReference type="InterPro" id="IPR043504">
    <property type="entry name" value="Peptidase_S1_PA_chymotrypsin"/>
</dbReference>
<keyword evidence="3" id="KW-1133">Transmembrane helix</keyword>
<dbReference type="Gene3D" id="2.40.10.10">
    <property type="entry name" value="Trypsin-like serine proteases"/>
    <property type="match status" value="2"/>
</dbReference>
<dbReference type="InterPro" id="IPR009003">
    <property type="entry name" value="Peptidase_S1_PA"/>
</dbReference>
<feature type="compositionally biased region" description="Acidic residues" evidence="2">
    <location>
        <begin position="614"/>
        <end position="623"/>
    </location>
</feature>
<comment type="caution">
    <text evidence="5">The sequence shown here is derived from an EMBL/GenBank/DDBJ whole genome shotgun (WGS) entry which is preliminary data.</text>
</comment>
<sequence length="964" mass="106382">MVFFVPSRLSVAVGGVVVAVLVVWRKKKRKWELSRILPAIVVIRVNYLKPFDGESAGSSQATGFVVDGEKGIILTNRHVVGCGPIRAEATFSNKEEVSVSPLYRDPVHDFALLRFDKTRLSFIRSFPEIELAPEAARVGLDIRVVGNDSGEKVSILSGTLARLDRNAPSYDGYDDVNTFYLSAASNTSGGSSGSPVLDEHGRAVALNAGGSTHSSASFYLPLGGVKRALDSARRGRRLDRGTLRVVWRYQTCDELRRSGLSRDTEKAVRRRAQGLLVVDQVVGPRAAKLVEVGDALIRVADGQSFPRFDELERALDSRVGRTVDIEVERGGKRVCATGVVEDLHALVPSEFVEFGGGVLHSISYQTQRRGNLEENGVYVACAGFVLDAGGVPSHSVITALNEHPTPTLDDFEAAQAELADEDRATIRFYHVGDRFNDQVATIRINRRWFPPLRWVRVDPPSVHHHHHQHDHPCWESREMPAPRSAAVGKIKMKPTHPIKTKPFFQRTHATARANRVVSSLCKVSFDVLHAIDGVVDWHFAGCGVVVDSTRGLVAVDRNTVVTSLGEASVTFAAAVEVPAKVVFAHPTHNFALVQYDPSVLEDDDGPSTAPFSSLEEEEEEEDDDLKIGDELVFVGLCRANPDQSLSQKVTVTEISCVNIAQARVPRFRATNEEIAKFDQVLNKSLGGVLVSRKGQVVATWACYSFYSWHDEKNYEAFHAVGVRALVDVVSRWNDFDLHSIGFGLKRIPLSTARTSLKLEDAWVQKLRERHPNRSQVLSVAQLAHDEASSDVSEGDLLLGIDGLATATFRDVETATRDKSNVQLTLWRDNAVKTVTLATRRVFKSPGTDRVVVWSGLLLQRPHRAVLEMGAPTTNVYCSYFLYGSPASFSSLKACRFVLQVDGTDVFDLDDFIQVVSSIPDATTVRLKTSDLQGQQVANTLKTDYTFWPSHQLVYRQGDWLLLSF</sequence>
<dbReference type="EMBL" id="JAQMWT010000309">
    <property type="protein sequence ID" value="KAJ8605882.1"/>
    <property type="molecule type" value="Genomic_DNA"/>
</dbReference>
<dbReference type="InterPro" id="IPR036034">
    <property type="entry name" value="PDZ_sf"/>
</dbReference>
<evidence type="ECO:0000256" key="2">
    <source>
        <dbReference type="SAM" id="MobiDB-lite"/>
    </source>
</evidence>
<dbReference type="PANTHER" id="PTHR46366:SF1">
    <property type="entry name" value="PDZ DOMAIN-CONTAINING PROTEIN C1685.05"/>
    <property type="match status" value="1"/>
</dbReference>
<dbReference type="SUPFAM" id="SSF50156">
    <property type="entry name" value="PDZ domain-like"/>
    <property type="match status" value="1"/>
</dbReference>
<evidence type="ECO:0000313" key="6">
    <source>
        <dbReference type="Proteomes" id="UP001230188"/>
    </source>
</evidence>
<dbReference type="SUPFAM" id="SSF50494">
    <property type="entry name" value="Trypsin-like serine proteases"/>
    <property type="match status" value="2"/>
</dbReference>
<dbReference type="Gene3D" id="2.40.10.120">
    <property type="match status" value="1"/>
</dbReference>
<feature type="domain" description="PDZ-like" evidence="4">
    <location>
        <begin position="346"/>
        <end position="420"/>
    </location>
</feature>
<keyword evidence="1" id="KW-0843">Virulence</keyword>